<feature type="domain" description="RNA polymerase sigma factor 70 region 4 type 2" evidence="7">
    <location>
        <begin position="102"/>
        <end position="154"/>
    </location>
</feature>
<dbReference type="RefSeq" id="WP_344337309.1">
    <property type="nucleotide sequence ID" value="NZ_BAAAKJ010000205.1"/>
</dbReference>
<protein>
    <submittedName>
        <fullName evidence="8">RNA polymerase sigma factor</fullName>
    </submittedName>
</protein>
<dbReference type="Proteomes" id="UP001499863">
    <property type="component" value="Unassembled WGS sequence"/>
</dbReference>
<keyword evidence="9" id="KW-1185">Reference proteome</keyword>
<dbReference type="SUPFAM" id="SSF88659">
    <property type="entry name" value="Sigma3 and sigma4 domains of RNA polymerase sigma factors"/>
    <property type="match status" value="1"/>
</dbReference>
<keyword evidence="5" id="KW-0804">Transcription</keyword>
<evidence type="ECO:0000256" key="1">
    <source>
        <dbReference type="ARBA" id="ARBA00010641"/>
    </source>
</evidence>
<evidence type="ECO:0000256" key="3">
    <source>
        <dbReference type="ARBA" id="ARBA00023082"/>
    </source>
</evidence>
<dbReference type="PANTHER" id="PTHR43133:SF8">
    <property type="entry name" value="RNA POLYMERASE SIGMA FACTOR HI_1459-RELATED"/>
    <property type="match status" value="1"/>
</dbReference>
<evidence type="ECO:0000259" key="7">
    <source>
        <dbReference type="Pfam" id="PF08281"/>
    </source>
</evidence>
<dbReference type="NCBIfam" id="TIGR02937">
    <property type="entry name" value="sigma70-ECF"/>
    <property type="match status" value="1"/>
</dbReference>
<dbReference type="Gene3D" id="1.10.10.10">
    <property type="entry name" value="Winged helix-like DNA-binding domain superfamily/Winged helix DNA-binding domain"/>
    <property type="match status" value="1"/>
</dbReference>
<accession>A0ABP4ITS7</accession>
<keyword evidence="4" id="KW-0238">DNA-binding</keyword>
<evidence type="ECO:0000259" key="6">
    <source>
        <dbReference type="Pfam" id="PF04542"/>
    </source>
</evidence>
<keyword evidence="2" id="KW-0805">Transcription regulation</keyword>
<reference evidence="9" key="1">
    <citation type="journal article" date="2019" name="Int. J. Syst. Evol. Microbiol.">
        <title>The Global Catalogue of Microorganisms (GCM) 10K type strain sequencing project: providing services to taxonomists for standard genome sequencing and annotation.</title>
        <authorList>
            <consortium name="The Broad Institute Genomics Platform"/>
            <consortium name="The Broad Institute Genome Sequencing Center for Infectious Disease"/>
            <person name="Wu L."/>
            <person name="Ma J."/>
        </authorList>
    </citation>
    <scope>NUCLEOTIDE SEQUENCE [LARGE SCALE GENOMIC DNA]</scope>
    <source>
        <strain evidence="9">JCM 12393</strain>
    </source>
</reference>
<sequence length="180" mass="19854">MGEEDEFRAVYGAHHTAVYRYVRRRVAPGDAADVTAEVFTTVWRRFGDRPRSTVLPWLYGVARKTVANHLRARESALAAVRAGESVTVATARDVGEQVAARDAVHRAWSGLSPADREVLALIGWEGLPVRDAARALGCGTAVFSMRLLRARKRLRMALDALEADSSLPEATDTRKVEVER</sequence>
<keyword evidence="3" id="KW-0731">Sigma factor</keyword>
<dbReference type="PANTHER" id="PTHR43133">
    <property type="entry name" value="RNA POLYMERASE ECF-TYPE SIGMA FACTO"/>
    <property type="match status" value="1"/>
</dbReference>
<dbReference type="InterPro" id="IPR013324">
    <property type="entry name" value="RNA_pol_sigma_r3/r4-like"/>
</dbReference>
<organism evidence="8 9">
    <name type="scientific">Kitasatospora putterlickiae</name>
    <dbReference type="NCBI Taxonomy" id="221725"/>
    <lineage>
        <taxon>Bacteria</taxon>
        <taxon>Bacillati</taxon>
        <taxon>Actinomycetota</taxon>
        <taxon>Actinomycetes</taxon>
        <taxon>Kitasatosporales</taxon>
        <taxon>Streptomycetaceae</taxon>
        <taxon>Kitasatospora</taxon>
    </lineage>
</organism>
<evidence type="ECO:0000313" key="8">
    <source>
        <dbReference type="EMBL" id="GAA1398651.1"/>
    </source>
</evidence>
<dbReference type="Pfam" id="PF08281">
    <property type="entry name" value="Sigma70_r4_2"/>
    <property type="match status" value="1"/>
</dbReference>
<gene>
    <name evidence="8" type="ORF">GCM10009639_37350</name>
</gene>
<dbReference type="EMBL" id="BAAAKJ010000205">
    <property type="protein sequence ID" value="GAA1398651.1"/>
    <property type="molecule type" value="Genomic_DNA"/>
</dbReference>
<dbReference type="InterPro" id="IPR014284">
    <property type="entry name" value="RNA_pol_sigma-70_dom"/>
</dbReference>
<feature type="domain" description="RNA polymerase sigma-70 region 2" evidence="6">
    <location>
        <begin position="11"/>
        <end position="74"/>
    </location>
</feature>
<dbReference type="Gene3D" id="1.10.1740.10">
    <property type="match status" value="1"/>
</dbReference>
<dbReference type="InterPro" id="IPR013325">
    <property type="entry name" value="RNA_pol_sigma_r2"/>
</dbReference>
<comment type="caution">
    <text evidence="8">The sequence shown here is derived from an EMBL/GenBank/DDBJ whole genome shotgun (WGS) entry which is preliminary data.</text>
</comment>
<proteinExistence type="inferred from homology"/>
<evidence type="ECO:0000256" key="4">
    <source>
        <dbReference type="ARBA" id="ARBA00023125"/>
    </source>
</evidence>
<dbReference type="InterPro" id="IPR039425">
    <property type="entry name" value="RNA_pol_sigma-70-like"/>
</dbReference>
<evidence type="ECO:0000256" key="2">
    <source>
        <dbReference type="ARBA" id="ARBA00023015"/>
    </source>
</evidence>
<evidence type="ECO:0000313" key="9">
    <source>
        <dbReference type="Proteomes" id="UP001499863"/>
    </source>
</evidence>
<dbReference type="InterPro" id="IPR036388">
    <property type="entry name" value="WH-like_DNA-bd_sf"/>
</dbReference>
<dbReference type="InterPro" id="IPR013249">
    <property type="entry name" value="RNA_pol_sigma70_r4_t2"/>
</dbReference>
<dbReference type="SUPFAM" id="SSF88946">
    <property type="entry name" value="Sigma2 domain of RNA polymerase sigma factors"/>
    <property type="match status" value="1"/>
</dbReference>
<comment type="similarity">
    <text evidence="1">Belongs to the sigma-70 factor family. ECF subfamily.</text>
</comment>
<dbReference type="Pfam" id="PF04542">
    <property type="entry name" value="Sigma70_r2"/>
    <property type="match status" value="1"/>
</dbReference>
<evidence type="ECO:0000256" key="5">
    <source>
        <dbReference type="ARBA" id="ARBA00023163"/>
    </source>
</evidence>
<name>A0ABP4ITS7_9ACTN</name>
<dbReference type="InterPro" id="IPR007627">
    <property type="entry name" value="RNA_pol_sigma70_r2"/>
</dbReference>